<dbReference type="HOGENOM" id="CLU_001570_21_4_1"/>
<keyword evidence="11" id="KW-0472">Membrane</keyword>
<accession>A0A0D0CL43</accession>
<dbReference type="OrthoDB" id="2789670at2759"/>
<dbReference type="PANTHER" id="PTHR46300:SF2">
    <property type="entry name" value="CYTOCHROME P450 MONOOXYGENASE ALNH-RELATED"/>
    <property type="match status" value="1"/>
</dbReference>
<dbReference type="EMBL" id="KN834780">
    <property type="protein sequence ID" value="KIK59247.1"/>
    <property type="molecule type" value="Genomic_DNA"/>
</dbReference>
<evidence type="ECO:0000256" key="1">
    <source>
        <dbReference type="ARBA" id="ARBA00001971"/>
    </source>
</evidence>
<dbReference type="Pfam" id="PF00067">
    <property type="entry name" value="p450"/>
    <property type="match status" value="1"/>
</dbReference>
<dbReference type="GO" id="GO:0004497">
    <property type="term" value="F:monooxygenase activity"/>
    <property type="evidence" value="ECO:0007669"/>
    <property type="project" value="UniProtKB-KW"/>
</dbReference>
<evidence type="ECO:0000256" key="11">
    <source>
        <dbReference type="ARBA" id="ARBA00023136"/>
    </source>
</evidence>
<evidence type="ECO:0000256" key="3">
    <source>
        <dbReference type="ARBA" id="ARBA00010617"/>
    </source>
</evidence>
<comment type="similarity">
    <text evidence="3">Belongs to the cytochrome P450 family.</text>
</comment>
<gene>
    <name evidence="12" type="ORF">GYMLUDRAFT_101982</name>
</gene>
<reference evidence="12 13" key="1">
    <citation type="submission" date="2014-04" db="EMBL/GenBank/DDBJ databases">
        <title>Evolutionary Origins and Diversification of the Mycorrhizal Mutualists.</title>
        <authorList>
            <consortium name="DOE Joint Genome Institute"/>
            <consortium name="Mycorrhizal Genomics Consortium"/>
            <person name="Kohler A."/>
            <person name="Kuo A."/>
            <person name="Nagy L.G."/>
            <person name="Floudas D."/>
            <person name="Copeland A."/>
            <person name="Barry K.W."/>
            <person name="Cichocki N."/>
            <person name="Veneault-Fourrey C."/>
            <person name="LaButti K."/>
            <person name="Lindquist E.A."/>
            <person name="Lipzen A."/>
            <person name="Lundell T."/>
            <person name="Morin E."/>
            <person name="Murat C."/>
            <person name="Riley R."/>
            <person name="Ohm R."/>
            <person name="Sun H."/>
            <person name="Tunlid A."/>
            <person name="Henrissat B."/>
            <person name="Grigoriev I.V."/>
            <person name="Hibbett D.S."/>
            <person name="Martin F."/>
        </authorList>
    </citation>
    <scope>NUCLEOTIDE SEQUENCE [LARGE SCALE GENOMIC DNA]</scope>
    <source>
        <strain evidence="12 13">FD-317 M1</strain>
    </source>
</reference>
<evidence type="ECO:0000313" key="13">
    <source>
        <dbReference type="Proteomes" id="UP000053593"/>
    </source>
</evidence>
<keyword evidence="6" id="KW-0479">Metal-binding</keyword>
<dbReference type="Gene3D" id="1.10.630.10">
    <property type="entry name" value="Cytochrome P450"/>
    <property type="match status" value="1"/>
</dbReference>
<evidence type="ECO:0000256" key="8">
    <source>
        <dbReference type="ARBA" id="ARBA00023002"/>
    </source>
</evidence>
<dbReference type="GO" id="GO:0016020">
    <property type="term" value="C:membrane"/>
    <property type="evidence" value="ECO:0007669"/>
    <property type="project" value="UniProtKB-SubCell"/>
</dbReference>
<comment type="cofactor">
    <cofactor evidence="1">
        <name>heme</name>
        <dbReference type="ChEBI" id="CHEBI:30413"/>
    </cofactor>
</comment>
<sequence length="80" mass="8818">PPGPRKLPIVENLFDIPRKGNVWLEYAEMSQKFGSDIIHISALGNSIVTLNSAKLVNDLLDKRSSIYSSRPHSVVGELMG</sequence>
<proteinExistence type="inferred from homology"/>
<evidence type="ECO:0000256" key="4">
    <source>
        <dbReference type="ARBA" id="ARBA00022617"/>
    </source>
</evidence>
<evidence type="ECO:0000256" key="6">
    <source>
        <dbReference type="ARBA" id="ARBA00022723"/>
    </source>
</evidence>
<dbReference type="InterPro" id="IPR036396">
    <property type="entry name" value="Cyt_P450_sf"/>
</dbReference>
<evidence type="ECO:0000256" key="10">
    <source>
        <dbReference type="ARBA" id="ARBA00023033"/>
    </source>
</evidence>
<dbReference type="GO" id="GO:0020037">
    <property type="term" value="F:heme binding"/>
    <property type="evidence" value="ECO:0007669"/>
    <property type="project" value="InterPro"/>
</dbReference>
<dbReference type="InterPro" id="IPR001128">
    <property type="entry name" value="Cyt_P450"/>
</dbReference>
<evidence type="ECO:0000256" key="7">
    <source>
        <dbReference type="ARBA" id="ARBA00022989"/>
    </source>
</evidence>
<evidence type="ECO:0000256" key="2">
    <source>
        <dbReference type="ARBA" id="ARBA00004167"/>
    </source>
</evidence>
<dbReference type="SUPFAM" id="SSF48264">
    <property type="entry name" value="Cytochrome P450"/>
    <property type="match status" value="1"/>
</dbReference>
<feature type="non-terminal residue" evidence="12">
    <location>
        <position position="80"/>
    </location>
</feature>
<protein>
    <submittedName>
        <fullName evidence="12">Uncharacterized protein</fullName>
    </submittedName>
</protein>
<organism evidence="12 13">
    <name type="scientific">Collybiopsis luxurians FD-317 M1</name>
    <dbReference type="NCBI Taxonomy" id="944289"/>
    <lineage>
        <taxon>Eukaryota</taxon>
        <taxon>Fungi</taxon>
        <taxon>Dikarya</taxon>
        <taxon>Basidiomycota</taxon>
        <taxon>Agaricomycotina</taxon>
        <taxon>Agaricomycetes</taxon>
        <taxon>Agaricomycetidae</taxon>
        <taxon>Agaricales</taxon>
        <taxon>Marasmiineae</taxon>
        <taxon>Omphalotaceae</taxon>
        <taxon>Collybiopsis</taxon>
        <taxon>Collybiopsis luxurians</taxon>
    </lineage>
</organism>
<keyword evidence="5" id="KW-0812">Transmembrane</keyword>
<dbReference type="AlphaFoldDB" id="A0A0D0CL43"/>
<keyword evidence="8" id="KW-0560">Oxidoreductase</keyword>
<comment type="subcellular location">
    <subcellularLocation>
        <location evidence="2">Membrane</location>
        <topology evidence="2">Single-pass membrane protein</topology>
    </subcellularLocation>
</comment>
<evidence type="ECO:0000256" key="5">
    <source>
        <dbReference type="ARBA" id="ARBA00022692"/>
    </source>
</evidence>
<keyword evidence="10" id="KW-0503">Monooxygenase</keyword>
<evidence type="ECO:0000313" key="12">
    <source>
        <dbReference type="EMBL" id="KIK59247.1"/>
    </source>
</evidence>
<evidence type="ECO:0000256" key="9">
    <source>
        <dbReference type="ARBA" id="ARBA00023004"/>
    </source>
</evidence>
<keyword evidence="7" id="KW-1133">Transmembrane helix</keyword>
<keyword evidence="4" id="KW-0349">Heme</keyword>
<dbReference type="Proteomes" id="UP000053593">
    <property type="component" value="Unassembled WGS sequence"/>
</dbReference>
<feature type="non-terminal residue" evidence="12">
    <location>
        <position position="1"/>
    </location>
</feature>
<name>A0A0D0CL43_9AGAR</name>
<dbReference type="InterPro" id="IPR050364">
    <property type="entry name" value="Cytochrome_P450_fung"/>
</dbReference>
<dbReference type="PANTHER" id="PTHR46300">
    <property type="entry name" value="P450, PUTATIVE (EUROFUNG)-RELATED-RELATED"/>
    <property type="match status" value="1"/>
</dbReference>
<keyword evidence="9" id="KW-0408">Iron</keyword>
<keyword evidence="13" id="KW-1185">Reference proteome</keyword>
<dbReference type="GO" id="GO:0016705">
    <property type="term" value="F:oxidoreductase activity, acting on paired donors, with incorporation or reduction of molecular oxygen"/>
    <property type="evidence" value="ECO:0007669"/>
    <property type="project" value="InterPro"/>
</dbReference>
<dbReference type="GO" id="GO:0005506">
    <property type="term" value="F:iron ion binding"/>
    <property type="evidence" value="ECO:0007669"/>
    <property type="project" value="InterPro"/>
</dbReference>